<dbReference type="Gene3D" id="3.90.226.10">
    <property type="entry name" value="2-enoyl-CoA Hydratase, Chain A, domain 1"/>
    <property type="match status" value="1"/>
</dbReference>
<feature type="domain" description="Tail specific protease" evidence="2">
    <location>
        <begin position="331"/>
        <end position="501"/>
    </location>
</feature>
<dbReference type="PANTHER" id="PTHR32060">
    <property type="entry name" value="TAIL-SPECIFIC PROTEASE"/>
    <property type="match status" value="1"/>
</dbReference>
<dbReference type="GO" id="GO:0004175">
    <property type="term" value="F:endopeptidase activity"/>
    <property type="evidence" value="ECO:0007669"/>
    <property type="project" value="TreeGrafter"/>
</dbReference>
<feature type="transmembrane region" description="Helical" evidence="1">
    <location>
        <begin position="37"/>
        <end position="54"/>
    </location>
</feature>
<organism evidence="4 5">
    <name type="scientific">Ruminococcus albus</name>
    <dbReference type="NCBI Taxonomy" id="1264"/>
    <lineage>
        <taxon>Bacteria</taxon>
        <taxon>Bacillati</taxon>
        <taxon>Bacillota</taxon>
        <taxon>Clostridia</taxon>
        <taxon>Eubacteriales</taxon>
        <taxon>Oscillospiraceae</taxon>
        <taxon>Ruminococcus</taxon>
    </lineage>
</organism>
<dbReference type="AlphaFoldDB" id="A0A1H7L5T1"/>
<gene>
    <name evidence="4" type="ORF">SAMN05216469_10868</name>
</gene>
<feature type="transmembrane region" description="Helical" evidence="1">
    <location>
        <begin position="60"/>
        <end position="77"/>
    </location>
</feature>
<protein>
    <submittedName>
        <fullName evidence="4">Carboxyl-terminal processing protease</fullName>
    </submittedName>
</protein>
<dbReference type="InterPro" id="IPR029045">
    <property type="entry name" value="ClpP/crotonase-like_dom_sf"/>
</dbReference>
<dbReference type="GO" id="GO:0008236">
    <property type="term" value="F:serine-type peptidase activity"/>
    <property type="evidence" value="ECO:0007669"/>
    <property type="project" value="InterPro"/>
</dbReference>
<evidence type="ECO:0000256" key="1">
    <source>
        <dbReference type="SAM" id="Phobius"/>
    </source>
</evidence>
<dbReference type="GO" id="GO:0006508">
    <property type="term" value="P:proteolysis"/>
    <property type="evidence" value="ECO:0007669"/>
    <property type="project" value="UniProtKB-KW"/>
</dbReference>
<dbReference type="Gene3D" id="3.30.750.44">
    <property type="match status" value="1"/>
</dbReference>
<dbReference type="Pfam" id="PF03572">
    <property type="entry name" value="Peptidase_S41"/>
    <property type="match status" value="1"/>
</dbReference>
<keyword evidence="1" id="KW-0812">Transmembrane</keyword>
<dbReference type="PANTHER" id="PTHR32060:SF22">
    <property type="entry name" value="CARBOXYL-TERMINAL-PROCESSING PEPTIDASE 3, CHLOROPLASTIC"/>
    <property type="match status" value="1"/>
</dbReference>
<dbReference type="Proteomes" id="UP000186015">
    <property type="component" value="Unassembled WGS sequence"/>
</dbReference>
<keyword evidence="1" id="KW-1133">Transmembrane helix</keyword>
<dbReference type="EMBL" id="FOAT01000008">
    <property type="protein sequence ID" value="SEK94361.1"/>
    <property type="molecule type" value="Genomic_DNA"/>
</dbReference>
<dbReference type="InterPro" id="IPR005151">
    <property type="entry name" value="Tail-specific_protease"/>
</dbReference>
<reference evidence="4 5" key="1">
    <citation type="submission" date="2016-10" db="EMBL/GenBank/DDBJ databases">
        <authorList>
            <person name="de Groot N.N."/>
        </authorList>
    </citation>
    <scope>NUCLEOTIDE SEQUENCE [LARGE SCALE GENOMIC DNA]</scope>
    <source>
        <strain evidence="4 5">KH2T6</strain>
    </source>
</reference>
<keyword evidence="1" id="KW-0472">Membrane</keyword>
<proteinExistence type="predicted"/>
<dbReference type="InterPro" id="IPR028204">
    <property type="entry name" value="Tricorn_C1"/>
</dbReference>
<dbReference type="OrthoDB" id="9812068at2"/>
<dbReference type="SUPFAM" id="SSF52096">
    <property type="entry name" value="ClpP/crotonase"/>
    <property type="match status" value="1"/>
</dbReference>
<dbReference type="Pfam" id="PF14684">
    <property type="entry name" value="Tricorn_C1"/>
    <property type="match status" value="1"/>
</dbReference>
<sequence length="551" mass="61098">MGKLETLDIVMLVLLPLLSGALWYMVGYADRVKNSKWRLLWLVPVASCFLIVYVSGLEKLLIPAYLASAVTAVGLFIPERKTRRAASVASWVLVLISLPLCLFSKTYRSVDYVKDFNDGFESMKAHYVLAEHKEVDWDALYEKYLPEFQAANKAHDKVANEIAWYKFCAEFHDLHVNFGSDEKTRDAAYTRVSGNDYGLVICTLADGRTVAIEADESLSEKGIRNGTEIISWNGIAPAEADELNELKQMYSFADEDNEKFYEGFFAAGTGGDTAEVVIKDESGAEKTVELTELSGDYYSRVKEAFKKIKGGMNVGHMTVTKINDTTACLRIKLMQFDSLSEKDNHKQMKQELCDNIREMKNQGVRDIIIDIRENGGGSGTMVKAIGEVFAPEGEYYYVSDAYFDHDKKCYVSEGDGKWKTVGDVTVKGENILGDEGRIVLLVGSDSVSAADHLTKLMSGFENTTVMGFTGPSGSAQGVSPIKLKSGTFSYSSSLMLNKDGTIFIDCGTDMQADDDAEVIIPFDENALHAIFDDGNDYLMDKAVEYLAEIER</sequence>
<feature type="transmembrane region" description="Helical" evidence="1">
    <location>
        <begin position="89"/>
        <end position="107"/>
    </location>
</feature>
<evidence type="ECO:0000259" key="2">
    <source>
        <dbReference type="Pfam" id="PF03572"/>
    </source>
</evidence>
<name>A0A1H7L5T1_RUMAL</name>
<feature type="transmembrane region" description="Helical" evidence="1">
    <location>
        <begin position="6"/>
        <end position="25"/>
    </location>
</feature>
<dbReference type="RefSeq" id="WP_074833419.1">
    <property type="nucleotide sequence ID" value="NZ_FOAT01000008.1"/>
</dbReference>
<evidence type="ECO:0000259" key="3">
    <source>
        <dbReference type="Pfam" id="PF14684"/>
    </source>
</evidence>
<evidence type="ECO:0000313" key="4">
    <source>
        <dbReference type="EMBL" id="SEK94361.1"/>
    </source>
</evidence>
<accession>A0A1H7L5T1</accession>
<keyword evidence="4" id="KW-0378">Hydrolase</keyword>
<evidence type="ECO:0000313" key="5">
    <source>
        <dbReference type="Proteomes" id="UP000186015"/>
    </source>
</evidence>
<keyword evidence="4" id="KW-0645">Protease</keyword>
<feature type="domain" description="Tricorn protease C1" evidence="3">
    <location>
        <begin position="114"/>
        <end position="155"/>
    </location>
</feature>